<comment type="catalytic activity">
    <reaction evidence="14 15">
        <text>2-formamido-N(1)-(5-O-phospho-beta-D-ribosyl)acetamidine + ATP = 5-amino-1-(5-phospho-beta-D-ribosyl)imidazole + ADP + phosphate + H(+)</text>
        <dbReference type="Rhea" id="RHEA:23032"/>
        <dbReference type="ChEBI" id="CHEBI:15378"/>
        <dbReference type="ChEBI" id="CHEBI:30616"/>
        <dbReference type="ChEBI" id="CHEBI:43474"/>
        <dbReference type="ChEBI" id="CHEBI:137981"/>
        <dbReference type="ChEBI" id="CHEBI:147287"/>
        <dbReference type="ChEBI" id="CHEBI:456216"/>
        <dbReference type="EC" id="6.3.3.1"/>
    </reaction>
</comment>
<dbReference type="SUPFAM" id="SSF55326">
    <property type="entry name" value="PurM N-terminal domain-like"/>
    <property type="match status" value="1"/>
</dbReference>
<dbReference type="InterPro" id="IPR036921">
    <property type="entry name" value="PurM-like_N_sf"/>
</dbReference>
<evidence type="ECO:0000256" key="14">
    <source>
        <dbReference type="ARBA" id="ARBA00049057"/>
    </source>
</evidence>
<evidence type="ECO:0000256" key="7">
    <source>
        <dbReference type="ARBA" id="ARBA00022598"/>
    </source>
</evidence>
<dbReference type="RefSeq" id="WP_053792138.1">
    <property type="nucleotide sequence ID" value="NZ_JXCY01000007.1"/>
</dbReference>
<comment type="subcellular location">
    <subcellularLocation>
        <location evidence="1 15">Cytoplasm</location>
    </subcellularLocation>
</comment>
<comment type="caution">
    <text evidence="18">The sequence shown here is derived from an EMBL/GenBank/DDBJ whole genome shotgun (WGS) entry which is preliminary data.</text>
</comment>
<evidence type="ECO:0000256" key="13">
    <source>
        <dbReference type="ARBA" id="ARBA00033093"/>
    </source>
</evidence>
<dbReference type="GO" id="GO:0046084">
    <property type="term" value="P:adenine biosynthetic process"/>
    <property type="evidence" value="ECO:0007669"/>
    <property type="project" value="TreeGrafter"/>
</dbReference>
<evidence type="ECO:0000256" key="3">
    <source>
        <dbReference type="ARBA" id="ARBA00010280"/>
    </source>
</evidence>
<dbReference type="UniPathway" id="UPA00074">
    <property type="reaction ID" value="UER00129"/>
</dbReference>
<dbReference type="GO" id="GO:0004641">
    <property type="term" value="F:phosphoribosylformylglycinamidine cyclo-ligase activity"/>
    <property type="evidence" value="ECO:0007669"/>
    <property type="project" value="UniProtKB-UniRule"/>
</dbReference>
<evidence type="ECO:0000256" key="6">
    <source>
        <dbReference type="ARBA" id="ARBA00022490"/>
    </source>
</evidence>
<dbReference type="GO" id="GO:0006189">
    <property type="term" value="P:'de novo' IMP biosynthetic process"/>
    <property type="evidence" value="ECO:0007669"/>
    <property type="project" value="UniProtKB-UniRule"/>
</dbReference>
<reference evidence="18 19" key="1">
    <citation type="journal article" date="2015" name="Genome Biol. Evol.">
        <title>Functionally Structured Genomes in Lactobacillus kunkeei Colonizing the Honey Crop and Food Products of Honeybees and Stingless Bees.</title>
        <authorList>
            <person name="Tamarit D."/>
            <person name="Ellegaard K.M."/>
            <person name="Wikander J."/>
            <person name="Olofsson T."/>
            <person name="Vasquez A."/>
            <person name="Andersson S.G."/>
        </authorList>
    </citation>
    <scope>NUCLEOTIDE SEQUENCE [LARGE SCALE GENOMIC DNA]</scope>
    <source>
        <strain evidence="18 19">LAko</strain>
    </source>
</reference>
<dbReference type="EC" id="6.3.3.1" evidence="4 15"/>
<dbReference type="InterPro" id="IPR036676">
    <property type="entry name" value="PurM-like_C_sf"/>
</dbReference>
<dbReference type="Gene3D" id="3.90.650.10">
    <property type="entry name" value="PurM-like C-terminal domain"/>
    <property type="match status" value="1"/>
</dbReference>
<organism evidence="18 19">
    <name type="scientific">Apilactobacillus kunkeei</name>
    <dbReference type="NCBI Taxonomy" id="148814"/>
    <lineage>
        <taxon>Bacteria</taxon>
        <taxon>Bacillati</taxon>
        <taxon>Bacillota</taxon>
        <taxon>Bacilli</taxon>
        <taxon>Lactobacillales</taxon>
        <taxon>Lactobacillaceae</taxon>
        <taxon>Apilactobacillus</taxon>
    </lineage>
</organism>
<dbReference type="PATRIC" id="fig|148814.8.peg.1259"/>
<evidence type="ECO:0000256" key="12">
    <source>
        <dbReference type="ARBA" id="ARBA00032931"/>
    </source>
</evidence>
<evidence type="ECO:0000256" key="2">
    <source>
        <dbReference type="ARBA" id="ARBA00004686"/>
    </source>
</evidence>
<dbReference type="PANTHER" id="PTHR10520">
    <property type="entry name" value="TRIFUNCTIONAL PURINE BIOSYNTHETIC PROTEIN ADENOSINE-3-RELATED"/>
    <property type="match status" value="1"/>
</dbReference>
<sequence>MANQYKEAGVDVESGEKAVNSIKDMVTSTYDQSVVDGLGGFGAMYSLQSHFAKYDDPVLISGTDGVGTKLMLAIQAKRHTTIGIDLVAMCANDILAQGAKPLFFLDYIGIGKLLPEEVKEIVSGVVMGCKQAGLSLIGGEMAEMPGIYKQDDYDLSGFAVGIADKKRLLGAQNVKEGDKLIGLKSSGIHSNGYSLVRKIIKDAKLDLNATYQGLSQPLIDELLTPTRLYYHYVKGIVESGAIHAIANITGGGIADNLSRVIPNDLTAKIDRSSWTVPNIFKCLQDWGNLDQSDMDLVFNQGIGMVLVAPEEYVQAVTNYLSDNDLEYFEIGEVVKREQQAVEIR</sequence>
<evidence type="ECO:0000256" key="8">
    <source>
        <dbReference type="ARBA" id="ARBA00022741"/>
    </source>
</evidence>
<keyword evidence="10 15" id="KW-0067">ATP-binding</keyword>
<dbReference type="GO" id="GO:0004637">
    <property type="term" value="F:phosphoribosylamine-glycine ligase activity"/>
    <property type="evidence" value="ECO:0007669"/>
    <property type="project" value="TreeGrafter"/>
</dbReference>
<keyword evidence="6 15" id="KW-0963">Cytoplasm</keyword>
<keyword evidence="9 15" id="KW-0658">Purine biosynthesis</keyword>
<dbReference type="CDD" id="cd02196">
    <property type="entry name" value="PurM"/>
    <property type="match status" value="1"/>
</dbReference>
<dbReference type="Pfam" id="PF00586">
    <property type="entry name" value="AIRS"/>
    <property type="match status" value="1"/>
</dbReference>
<keyword evidence="8 15" id="KW-0547">Nucleotide-binding</keyword>
<dbReference type="InterPro" id="IPR016188">
    <property type="entry name" value="PurM-like_N"/>
</dbReference>
<keyword evidence="19" id="KW-1185">Reference proteome</keyword>
<evidence type="ECO:0000259" key="17">
    <source>
        <dbReference type="Pfam" id="PF02769"/>
    </source>
</evidence>
<evidence type="ECO:0000256" key="5">
    <source>
        <dbReference type="ARBA" id="ARBA00020367"/>
    </source>
</evidence>
<evidence type="ECO:0000256" key="1">
    <source>
        <dbReference type="ARBA" id="ARBA00004496"/>
    </source>
</evidence>
<evidence type="ECO:0000256" key="11">
    <source>
        <dbReference type="ARBA" id="ARBA00031908"/>
    </source>
</evidence>
<dbReference type="EMBL" id="JXCY01000007">
    <property type="protein sequence ID" value="KOY75909.1"/>
    <property type="molecule type" value="Genomic_DNA"/>
</dbReference>
<protein>
    <recommendedName>
        <fullName evidence="5 15">Phosphoribosylformylglycinamidine cyclo-ligase</fullName>
        <ecNumber evidence="4 15">6.3.3.1</ecNumber>
    </recommendedName>
    <alternativeName>
        <fullName evidence="12 15">AIR synthase</fullName>
    </alternativeName>
    <alternativeName>
        <fullName evidence="13 15">AIRS</fullName>
    </alternativeName>
    <alternativeName>
        <fullName evidence="11 15">Phosphoribosyl-aminoimidazole synthetase</fullName>
    </alternativeName>
</protein>
<dbReference type="InterPro" id="IPR004733">
    <property type="entry name" value="PurM_cligase"/>
</dbReference>
<dbReference type="AlphaFoldDB" id="A0A0M9DB72"/>
<feature type="domain" description="PurM-like N-terminal" evidence="16">
    <location>
        <begin position="58"/>
        <end position="163"/>
    </location>
</feature>
<dbReference type="NCBIfam" id="TIGR00878">
    <property type="entry name" value="purM"/>
    <property type="match status" value="1"/>
</dbReference>
<evidence type="ECO:0000256" key="9">
    <source>
        <dbReference type="ARBA" id="ARBA00022755"/>
    </source>
</evidence>
<feature type="domain" description="PurM-like C-terminal" evidence="17">
    <location>
        <begin position="175"/>
        <end position="342"/>
    </location>
</feature>
<evidence type="ECO:0000256" key="10">
    <source>
        <dbReference type="ARBA" id="ARBA00022840"/>
    </source>
</evidence>
<evidence type="ECO:0000259" key="16">
    <source>
        <dbReference type="Pfam" id="PF00586"/>
    </source>
</evidence>
<gene>
    <name evidence="15 18" type="primary">purM</name>
    <name evidence="18" type="ORF">RZ71_03340</name>
</gene>
<proteinExistence type="inferred from homology"/>
<keyword evidence="7 15" id="KW-0436">Ligase</keyword>
<dbReference type="SUPFAM" id="SSF56042">
    <property type="entry name" value="PurM C-terminal domain-like"/>
    <property type="match status" value="1"/>
</dbReference>
<evidence type="ECO:0000256" key="15">
    <source>
        <dbReference type="HAMAP-Rule" id="MF_00741"/>
    </source>
</evidence>
<dbReference type="Gene3D" id="3.30.1330.10">
    <property type="entry name" value="PurM-like, N-terminal domain"/>
    <property type="match status" value="1"/>
</dbReference>
<name>A0A0M9DB72_9LACO</name>
<accession>A0A0M9DB72</accession>
<evidence type="ECO:0000313" key="18">
    <source>
        <dbReference type="EMBL" id="KOY75909.1"/>
    </source>
</evidence>
<dbReference type="InterPro" id="IPR010918">
    <property type="entry name" value="PurM-like_C_dom"/>
</dbReference>
<comment type="pathway">
    <text evidence="2 15">Purine metabolism; IMP biosynthesis via de novo pathway; 5-amino-1-(5-phospho-D-ribosyl)imidazole from N(2)-formyl-N(1)-(5-phospho-D-ribosyl)glycinamide: step 2/2.</text>
</comment>
<evidence type="ECO:0000313" key="19">
    <source>
        <dbReference type="Proteomes" id="UP000037778"/>
    </source>
</evidence>
<dbReference type="PANTHER" id="PTHR10520:SF12">
    <property type="entry name" value="TRIFUNCTIONAL PURINE BIOSYNTHETIC PROTEIN ADENOSINE-3"/>
    <property type="match status" value="1"/>
</dbReference>
<dbReference type="FunFam" id="3.30.1330.10:FF:000001">
    <property type="entry name" value="Phosphoribosylformylglycinamidine cyclo-ligase"/>
    <property type="match status" value="1"/>
</dbReference>
<dbReference type="Pfam" id="PF02769">
    <property type="entry name" value="AIRS_C"/>
    <property type="match status" value="1"/>
</dbReference>
<evidence type="ECO:0000256" key="4">
    <source>
        <dbReference type="ARBA" id="ARBA00013047"/>
    </source>
</evidence>
<dbReference type="FunFam" id="3.90.650.10:FF:000011">
    <property type="entry name" value="Phosphoribosylformylglycinamidine cyclo-ligase"/>
    <property type="match status" value="1"/>
</dbReference>
<dbReference type="GO" id="GO:0005524">
    <property type="term" value="F:ATP binding"/>
    <property type="evidence" value="ECO:0007669"/>
    <property type="project" value="UniProtKB-KW"/>
</dbReference>
<dbReference type="GO" id="GO:0005829">
    <property type="term" value="C:cytosol"/>
    <property type="evidence" value="ECO:0007669"/>
    <property type="project" value="TreeGrafter"/>
</dbReference>
<dbReference type="Proteomes" id="UP000037778">
    <property type="component" value="Unassembled WGS sequence"/>
</dbReference>
<comment type="similarity">
    <text evidence="3 15">Belongs to the AIR synthase family.</text>
</comment>
<dbReference type="HAMAP" id="MF_00741">
    <property type="entry name" value="AIRS"/>
    <property type="match status" value="1"/>
</dbReference>